<evidence type="ECO:0000259" key="3">
    <source>
        <dbReference type="Pfam" id="PF05175"/>
    </source>
</evidence>
<organism evidence="5 6">
    <name type="scientific">Stieleria neptunia</name>
    <dbReference type="NCBI Taxonomy" id="2527979"/>
    <lineage>
        <taxon>Bacteria</taxon>
        <taxon>Pseudomonadati</taxon>
        <taxon>Planctomycetota</taxon>
        <taxon>Planctomycetia</taxon>
        <taxon>Pirellulales</taxon>
        <taxon>Pirellulaceae</taxon>
        <taxon>Stieleria</taxon>
    </lineage>
</organism>
<name>A0A518HMT6_9BACT</name>
<dbReference type="PROSITE" id="PS00092">
    <property type="entry name" value="N6_MTASE"/>
    <property type="match status" value="1"/>
</dbReference>
<keyword evidence="6" id="KW-1185">Reference proteome</keyword>
<dbReference type="Gene3D" id="3.40.50.150">
    <property type="entry name" value="Vaccinia Virus protein VP39"/>
    <property type="match status" value="1"/>
</dbReference>
<dbReference type="GO" id="GO:0008170">
    <property type="term" value="F:N-methyltransferase activity"/>
    <property type="evidence" value="ECO:0007669"/>
    <property type="project" value="UniProtKB-ARBA"/>
</dbReference>
<dbReference type="RefSeq" id="WP_197455895.1">
    <property type="nucleotide sequence ID" value="NZ_CP037423.1"/>
</dbReference>
<dbReference type="GO" id="GO:0032259">
    <property type="term" value="P:methylation"/>
    <property type="evidence" value="ECO:0007669"/>
    <property type="project" value="UniProtKB-KW"/>
</dbReference>
<dbReference type="AlphaFoldDB" id="A0A518HMT6"/>
<sequence length="493" mass="54209">MISDKTPTPLGAEEAKLFRDVCQAAGYTSPRLEERFGLLVPPPGDRLPAELSAGLDQNATPFDVLAKAFFLGTAVDAETANALLPTGLIDACRQCGLWIEDGTDYRPTALVVPVGTALLASDLQRIEYQDDERFVPALCDAALHLHAVAIRQRVGKTLDLCSGFALHGVLSCPHSETVVASDLNPRAEAFARFNAALNGFTNLRAVTGKLFDAVKGERFDLILANPPFVISPDAVTTFRFNPIELDGFVRQMLSQAVDHLEEGGILQTICEWVEMEGQDWKDRLRGWLADSGCDVWILPANRQFPASYARNALAQTISDEAELAAEQNKWENYFREQGVEAIQGGFLFIRRRAGENWFDVTQLTKPIRQPIGDAIARGFSDRDLALNDDGDALLASRLAVANGLRQVETSHWKEFRWQRDSIVLHLDDGLPVSIGVDEYVRTLLETFDGSRPVSECLDLFSQNVGLAIETGRKQGTAMVRSLLKNGILVATGR</sequence>
<dbReference type="InterPro" id="IPR029063">
    <property type="entry name" value="SAM-dependent_MTases_sf"/>
</dbReference>
<dbReference type="SUPFAM" id="SSF53335">
    <property type="entry name" value="S-adenosyl-L-methionine-dependent methyltransferases"/>
    <property type="match status" value="1"/>
</dbReference>
<dbReference type="Proteomes" id="UP000319004">
    <property type="component" value="Chromosome"/>
</dbReference>
<dbReference type="Pfam" id="PF05175">
    <property type="entry name" value="MTS"/>
    <property type="match status" value="1"/>
</dbReference>
<dbReference type="EMBL" id="CP037423">
    <property type="protein sequence ID" value="QDV42140.1"/>
    <property type="molecule type" value="Genomic_DNA"/>
</dbReference>
<dbReference type="CDD" id="cd02440">
    <property type="entry name" value="AdoMet_MTases"/>
    <property type="match status" value="1"/>
</dbReference>
<gene>
    <name evidence="5" type="ORF">Enr13x_19830</name>
</gene>
<dbReference type="GO" id="GO:0008757">
    <property type="term" value="F:S-adenosylmethionine-dependent methyltransferase activity"/>
    <property type="evidence" value="ECO:0007669"/>
    <property type="project" value="UniProtKB-ARBA"/>
</dbReference>
<evidence type="ECO:0000256" key="2">
    <source>
        <dbReference type="ARBA" id="ARBA00022691"/>
    </source>
</evidence>
<keyword evidence="5" id="KW-0808">Transferase</keyword>
<evidence type="ECO:0000259" key="4">
    <source>
        <dbReference type="Pfam" id="PF25004"/>
    </source>
</evidence>
<dbReference type="InterPro" id="IPR002052">
    <property type="entry name" value="DNA_methylase_N6_adenine_CS"/>
</dbReference>
<protein>
    <submittedName>
        <fullName evidence="5">N5-glutamine S-adenosyl-L-methionine-dependent methyltransferase</fullName>
    </submittedName>
</protein>
<evidence type="ECO:0000313" key="5">
    <source>
        <dbReference type="EMBL" id="QDV42140.1"/>
    </source>
</evidence>
<accession>A0A518HMT6</accession>
<feature type="domain" description="Methyltransferase small" evidence="3">
    <location>
        <begin position="151"/>
        <end position="269"/>
    </location>
</feature>
<evidence type="ECO:0000313" key="6">
    <source>
        <dbReference type="Proteomes" id="UP000319004"/>
    </source>
</evidence>
<feature type="domain" description="DUF7782" evidence="4">
    <location>
        <begin position="388"/>
        <end position="489"/>
    </location>
</feature>
<dbReference type="KEGG" id="snep:Enr13x_19830"/>
<dbReference type="InterPro" id="IPR007848">
    <property type="entry name" value="Small_mtfrase_dom"/>
</dbReference>
<dbReference type="InterPro" id="IPR056684">
    <property type="entry name" value="DUF7782"/>
</dbReference>
<dbReference type="GO" id="GO:0003676">
    <property type="term" value="F:nucleic acid binding"/>
    <property type="evidence" value="ECO:0007669"/>
    <property type="project" value="InterPro"/>
</dbReference>
<evidence type="ECO:0000256" key="1">
    <source>
        <dbReference type="ARBA" id="ARBA00022603"/>
    </source>
</evidence>
<keyword evidence="2" id="KW-0949">S-adenosyl-L-methionine</keyword>
<reference evidence="5 6" key="1">
    <citation type="submission" date="2019-03" db="EMBL/GenBank/DDBJ databases">
        <title>Deep-cultivation of Planctomycetes and their phenomic and genomic characterization uncovers novel biology.</title>
        <authorList>
            <person name="Wiegand S."/>
            <person name="Jogler M."/>
            <person name="Boedeker C."/>
            <person name="Pinto D."/>
            <person name="Vollmers J."/>
            <person name="Rivas-Marin E."/>
            <person name="Kohn T."/>
            <person name="Peeters S.H."/>
            <person name="Heuer A."/>
            <person name="Rast P."/>
            <person name="Oberbeckmann S."/>
            <person name="Bunk B."/>
            <person name="Jeske O."/>
            <person name="Meyerdierks A."/>
            <person name="Storesund J.E."/>
            <person name="Kallscheuer N."/>
            <person name="Luecker S."/>
            <person name="Lage O.M."/>
            <person name="Pohl T."/>
            <person name="Merkel B.J."/>
            <person name="Hornburger P."/>
            <person name="Mueller R.-W."/>
            <person name="Bruemmer F."/>
            <person name="Labrenz M."/>
            <person name="Spormann A.M."/>
            <person name="Op den Camp H."/>
            <person name="Overmann J."/>
            <person name="Amann R."/>
            <person name="Jetten M.S.M."/>
            <person name="Mascher T."/>
            <person name="Medema M.H."/>
            <person name="Devos D.P."/>
            <person name="Kaster A.-K."/>
            <person name="Ovreas L."/>
            <person name="Rohde M."/>
            <person name="Galperin M.Y."/>
            <person name="Jogler C."/>
        </authorList>
    </citation>
    <scope>NUCLEOTIDE SEQUENCE [LARGE SCALE GENOMIC DNA]</scope>
    <source>
        <strain evidence="5 6">Enr13</strain>
    </source>
</reference>
<keyword evidence="1 5" id="KW-0489">Methyltransferase</keyword>
<proteinExistence type="predicted"/>
<dbReference type="Pfam" id="PF25004">
    <property type="entry name" value="DUF7782"/>
    <property type="match status" value="1"/>
</dbReference>